<feature type="chain" id="PRO_5045920964" evidence="1">
    <location>
        <begin position="23"/>
        <end position="177"/>
    </location>
</feature>
<organism evidence="2 3">
    <name type="scientific">Autumnicola lenta</name>
    <dbReference type="NCBI Taxonomy" id="3075593"/>
    <lineage>
        <taxon>Bacteria</taxon>
        <taxon>Pseudomonadati</taxon>
        <taxon>Bacteroidota</taxon>
        <taxon>Flavobacteriia</taxon>
        <taxon>Flavobacteriales</taxon>
        <taxon>Flavobacteriaceae</taxon>
        <taxon>Autumnicola</taxon>
    </lineage>
</organism>
<gene>
    <name evidence="2" type="ORF">RM545_13855</name>
</gene>
<protein>
    <submittedName>
        <fullName evidence="2">Uncharacterized protein</fullName>
    </submittedName>
</protein>
<name>A0ABU3CN42_9FLAO</name>
<dbReference type="Proteomes" id="UP001245285">
    <property type="component" value="Unassembled WGS sequence"/>
</dbReference>
<evidence type="ECO:0000313" key="3">
    <source>
        <dbReference type="Proteomes" id="UP001245285"/>
    </source>
</evidence>
<dbReference type="RefSeq" id="WP_311495881.1">
    <property type="nucleotide sequence ID" value="NZ_JAVRHO010000021.1"/>
</dbReference>
<comment type="caution">
    <text evidence="2">The sequence shown here is derived from an EMBL/GenBank/DDBJ whole genome shotgun (WGS) entry which is preliminary data.</text>
</comment>
<reference evidence="2 3" key="1">
    <citation type="submission" date="2023-09" db="EMBL/GenBank/DDBJ databases">
        <authorList>
            <person name="Rey-Velasco X."/>
        </authorList>
    </citation>
    <scope>NUCLEOTIDE SEQUENCE [LARGE SCALE GENOMIC DNA]</scope>
    <source>
        <strain evidence="2 3">F260</strain>
    </source>
</reference>
<dbReference type="EMBL" id="JAVRHO010000021">
    <property type="protein sequence ID" value="MDT0647779.1"/>
    <property type="molecule type" value="Genomic_DNA"/>
</dbReference>
<proteinExistence type="predicted"/>
<accession>A0ABU3CN42</accession>
<keyword evidence="1" id="KW-0732">Signal</keyword>
<sequence length="177" mass="19738">MKKIILLKTVCLLMLLPLSSCSEDDSPVIQEEFLSAQINGENFNVDRQSGVLSAKKQLSSYGTINLLVRGETHEGKNIEFLVLYYYGEDNYAIGNRSSITPGDFMNSNWCKYSEASTGQFWSTANDSFFTGSLLNYVEITEDDGSYIAGNFSFEGHDFTGNSSRQVSEGNFRLKITP</sequence>
<evidence type="ECO:0000256" key="1">
    <source>
        <dbReference type="SAM" id="SignalP"/>
    </source>
</evidence>
<feature type="signal peptide" evidence="1">
    <location>
        <begin position="1"/>
        <end position="22"/>
    </location>
</feature>
<keyword evidence="3" id="KW-1185">Reference proteome</keyword>
<evidence type="ECO:0000313" key="2">
    <source>
        <dbReference type="EMBL" id="MDT0647779.1"/>
    </source>
</evidence>